<feature type="region of interest" description="Disordered" evidence="4">
    <location>
        <begin position="26"/>
        <end position="47"/>
    </location>
</feature>
<comment type="caution">
    <text evidence="7">The sequence shown here is derived from an EMBL/GenBank/DDBJ whole genome shotgun (WGS) entry which is preliminary data.</text>
</comment>
<dbReference type="InterPro" id="IPR036919">
    <property type="entry name" value="Ribo_uL30_ferredoxin-like_sf"/>
</dbReference>
<protein>
    <submittedName>
        <fullName evidence="7">Ribosomal protein L30, ferredoxin-like fold domain-containing protein</fullName>
    </submittedName>
</protein>
<keyword evidence="8" id="KW-1185">Reference proteome</keyword>
<dbReference type="GO" id="GO:0022625">
    <property type="term" value="C:cytosolic large ribosomal subunit"/>
    <property type="evidence" value="ECO:0007669"/>
    <property type="project" value="TreeGrafter"/>
</dbReference>
<gene>
    <name evidence="7" type="ORF">BCR43DRAFT_557862</name>
</gene>
<reference evidence="7 8" key="1">
    <citation type="submission" date="2016-07" db="EMBL/GenBank/DDBJ databases">
        <title>Pervasive Adenine N6-methylation of Active Genes in Fungi.</title>
        <authorList>
            <consortium name="DOE Joint Genome Institute"/>
            <person name="Mondo S.J."/>
            <person name="Dannebaum R.O."/>
            <person name="Kuo R.C."/>
            <person name="Labutti K."/>
            <person name="Haridas S."/>
            <person name="Kuo A."/>
            <person name="Salamov A."/>
            <person name="Ahrendt S.R."/>
            <person name="Lipzen A."/>
            <person name="Sullivan W."/>
            <person name="Andreopoulos W.B."/>
            <person name="Clum A."/>
            <person name="Lindquist E."/>
            <person name="Daum C."/>
            <person name="Ramamoorthy G.K."/>
            <person name="Gryganskyi A."/>
            <person name="Culley D."/>
            <person name="Magnuson J.K."/>
            <person name="James T.Y."/>
            <person name="O'Malley M.A."/>
            <person name="Stajich J.E."/>
            <person name="Spatafora J.W."/>
            <person name="Visel A."/>
            <person name="Grigoriev I.V."/>
        </authorList>
    </citation>
    <scope>NUCLEOTIDE SEQUENCE [LARGE SCALE GENOMIC DNA]</scope>
    <source>
        <strain evidence="7 8">NRRL 2496</strain>
    </source>
</reference>
<evidence type="ECO:0000256" key="1">
    <source>
        <dbReference type="ARBA" id="ARBA00007594"/>
    </source>
</evidence>
<evidence type="ECO:0000256" key="4">
    <source>
        <dbReference type="SAM" id="MobiDB-lite"/>
    </source>
</evidence>
<dbReference type="PANTHER" id="PTHR11524:SF16">
    <property type="entry name" value="LARGE RIBOSOMAL SUBUNIT PROTEIN UL30"/>
    <property type="match status" value="1"/>
</dbReference>
<dbReference type="Gene3D" id="3.30.1390.20">
    <property type="entry name" value="Ribosomal protein L30, ferredoxin-like fold domain"/>
    <property type="match status" value="1"/>
</dbReference>
<dbReference type="OMA" id="SYYVDAQ"/>
<dbReference type="InterPro" id="IPR012988">
    <property type="entry name" value="Ribosomal_uL30_N_euk"/>
</dbReference>
<dbReference type="AlphaFoldDB" id="A0A1X2H7R3"/>
<organism evidence="7 8">
    <name type="scientific">Syncephalastrum racemosum</name>
    <name type="common">Filamentous fungus</name>
    <dbReference type="NCBI Taxonomy" id="13706"/>
    <lineage>
        <taxon>Eukaryota</taxon>
        <taxon>Fungi</taxon>
        <taxon>Fungi incertae sedis</taxon>
        <taxon>Mucoromycota</taxon>
        <taxon>Mucoromycotina</taxon>
        <taxon>Mucoromycetes</taxon>
        <taxon>Mucorales</taxon>
        <taxon>Syncephalastraceae</taxon>
        <taxon>Syncephalastrum</taxon>
    </lineage>
</organism>
<evidence type="ECO:0000313" key="7">
    <source>
        <dbReference type="EMBL" id="ORY94581.1"/>
    </source>
</evidence>
<dbReference type="OrthoDB" id="28644at2759"/>
<dbReference type="InterPro" id="IPR018038">
    <property type="entry name" value="Ribosomal_uL30_CS"/>
</dbReference>
<dbReference type="NCBIfam" id="TIGR01310">
    <property type="entry name" value="uL30_euk"/>
    <property type="match status" value="1"/>
</dbReference>
<dbReference type="FunFam" id="3.30.1390.20:FF:000003">
    <property type="entry name" value="60S ribosomal protein L7"/>
    <property type="match status" value="1"/>
</dbReference>
<dbReference type="InterPro" id="IPR035808">
    <property type="entry name" value="Ribosomal_uL30_euk_arc"/>
</dbReference>
<dbReference type="Pfam" id="PF08079">
    <property type="entry name" value="Ribosomal_L30_N"/>
    <property type="match status" value="1"/>
</dbReference>
<dbReference type="SUPFAM" id="SSF55129">
    <property type="entry name" value="Ribosomal protein L30p/L7e"/>
    <property type="match status" value="1"/>
</dbReference>
<evidence type="ECO:0000259" key="5">
    <source>
        <dbReference type="Pfam" id="PF00327"/>
    </source>
</evidence>
<dbReference type="STRING" id="13706.A0A1X2H7R3"/>
<accession>A0A1X2H7R3</accession>
<dbReference type="Pfam" id="PF00327">
    <property type="entry name" value="Ribosomal_L30"/>
    <property type="match status" value="1"/>
</dbReference>
<dbReference type="InterPro" id="IPR016082">
    <property type="entry name" value="Ribosomal_uL30_ferredoxin-like"/>
</dbReference>
<keyword evidence="2 7" id="KW-0689">Ribosomal protein</keyword>
<dbReference type="FunCoup" id="A0A1X2H7R3">
    <property type="interactions" value="524"/>
</dbReference>
<dbReference type="GO" id="GO:0003723">
    <property type="term" value="F:RNA binding"/>
    <property type="evidence" value="ECO:0007669"/>
    <property type="project" value="InterPro"/>
</dbReference>
<dbReference type="CDD" id="cd01657">
    <property type="entry name" value="Ribosomal_L7_archeal_euk"/>
    <property type="match status" value="1"/>
</dbReference>
<feature type="domain" description="Large ribosomal subunit protein uL30-like ferredoxin-like fold" evidence="5">
    <location>
        <begin position="90"/>
        <end position="140"/>
    </location>
</feature>
<dbReference type="PROSITE" id="PS00634">
    <property type="entry name" value="RIBOSOMAL_L30"/>
    <property type="match status" value="1"/>
</dbReference>
<keyword evidence="3" id="KW-0687">Ribonucleoprotein</keyword>
<evidence type="ECO:0000256" key="2">
    <source>
        <dbReference type="ARBA" id="ARBA00022980"/>
    </source>
</evidence>
<name>A0A1X2H7R3_SYNRA</name>
<dbReference type="Proteomes" id="UP000242180">
    <property type="component" value="Unassembled WGS sequence"/>
</dbReference>
<proteinExistence type="inferred from homology"/>
<evidence type="ECO:0000259" key="6">
    <source>
        <dbReference type="Pfam" id="PF08079"/>
    </source>
</evidence>
<dbReference type="GO" id="GO:0000463">
    <property type="term" value="P:maturation of LSU-rRNA from tricistronic rRNA transcript (SSU-rRNA, 5.8S rRNA, LSU-rRNA)"/>
    <property type="evidence" value="ECO:0007669"/>
    <property type="project" value="TreeGrafter"/>
</dbReference>
<dbReference type="EMBL" id="MCGN01000007">
    <property type="protein sequence ID" value="ORY94581.1"/>
    <property type="molecule type" value="Genomic_DNA"/>
</dbReference>
<dbReference type="InParanoid" id="A0A1X2H7R3"/>
<comment type="similarity">
    <text evidence="1">Belongs to the universal ribosomal protein uL30 family.</text>
</comment>
<sequence>MSQANITVPTLNDVLVPETLAKKQAADKKAADEAAAKKPELAAKAKREQIKERTAKYYAEYAQAERNEIEASRKARAEGNYYVPAQPKLVFVVRIRGINNIPPKPRKVMQLFRLLQIHNGVFVRLNKATLEMLQLIQPYVTYGYPNLKTVRELVYKRGYAKVNGQRIPLHDNSVVEAALGKYGIQSVEDLIHEIYTVGPNFKQANNFLWTFKLSSPNNMWRDRKFSGHFIVGGDTGNREEYINKLVQAMN</sequence>
<dbReference type="InterPro" id="IPR039699">
    <property type="entry name" value="Ribosomal_uL30"/>
</dbReference>
<dbReference type="PANTHER" id="PTHR11524">
    <property type="entry name" value="60S RIBOSOMAL PROTEIN L7"/>
    <property type="match status" value="1"/>
</dbReference>
<dbReference type="InterPro" id="IPR005998">
    <property type="entry name" value="Ribosomal_uL30_euk"/>
</dbReference>
<feature type="domain" description="Large ribosomal subunit protein uL30 N-terminal eukaryotes" evidence="6">
    <location>
        <begin position="16"/>
        <end position="85"/>
    </location>
</feature>
<dbReference type="GO" id="GO:0003735">
    <property type="term" value="F:structural constituent of ribosome"/>
    <property type="evidence" value="ECO:0007669"/>
    <property type="project" value="TreeGrafter"/>
</dbReference>
<evidence type="ECO:0000256" key="3">
    <source>
        <dbReference type="ARBA" id="ARBA00023274"/>
    </source>
</evidence>
<evidence type="ECO:0000313" key="8">
    <source>
        <dbReference type="Proteomes" id="UP000242180"/>
    </source>
</evidence>